<evidence type="ECO:0000313" key="2">
    <source>
        <dbReference type="Proteomes" id="UP000838878"/>
    </source>
</evidence>
<accession>A0A8J9UXP9</accession>
<protein>
    <submittedName>
        <fullName evidence="1">Uncharacterized protein</fullName>
    </submittedName>
</protein>
<gene>
    <name evidence="1" type="ORF">BINO364_LOCUS7699</name>
</gene>
<evidence type="ECO:0000313" key="1">
    <source>
        <dbReference type="EMBL" id="CAH0721622.1"/>
    </source>
</evidence>
<feature type="non-terminal residue" evidence="1">
    <location>
        <position position="99"/>
    </location>
</feature>
<sequence length="99" mass="11358">MQARCQLQRRPTFLPSNFYFLRARQGGRSHHATNYESGAKCSTADIRTLAPPCLWKIKINNTTLVNWRVETSLRAGNRLYIIDVRTQAAGRLKRLIVLS</sequence>
<dbReference type="AlphaFoldDB" id="A0A8J9UXP9"/>
<keyword evidence="2" id="KW-1185">Reference proteome</keyword>
<reference evidence="1" key="1">
    <citation type="submission" date="2021-12" db="EMBL/GenBank/DDBJ databases">
        <authorList>
            <person name="Martin H S."/>
        </authorList>
    </citation>
    <scope>NUCLEOTIDE SEQUENCE</scope>
</reference>
<organism evidence="1 2">
    <name type="scientific">Brenthis ino</name>
    <name type="common">lesser marbled fritillary</name>
    <dbReference type="NCBI Taxonomy" id="405034"/>
    <lineage>
        <taxon>Eukaryota</taxon>
        <taxon>Metazoa</taxon>
        <taxon>Ecdysozoa</taxon>
        <taxon>Arthropoda</taxon>
        <taxon>Hexapoda</taxon>
        <taxon>Insecta</taxon>
        <taxon>Pterygota</taxon>
        <taxon>Neoptera</taxon>
        <taxon>Endopterygota</taxon>
        <taxon>Lepidoptera</taxon>
        <taxon>Glossata</taxon>
        <taxon>Ditrysia</taxon>
        <taxon>Papilionoidea</taxon>
        <taxon>Nymphalidae</taxon>
        <taxon>Heliconiinae</taxon>
        <taxon>Argynnini</taxon>
        <taxon>Brenthis</taxon>
    </lineage>
</organism>
<proteinExistence type="predicted"/>
<name>A0A8J9UXP9_9NEOP</name>
<dbReference type="OrthoDB" id="7383244at2759"/>
<dbReference type="Proteomes" id="UP000838878">
    <property type="component" value="Chromosome 2"/>
</dbReference>
<dbReference type="EMBL" id="OV170222">
    <property type="protein sequence ID" value="CAH0721622.1"/>
    <property type="molecule type" value="Genomic_DNA"/>
</dbReference>